<evidence type="ECO:0000313" key="1">
    <source>
        <dbReference type="EMBL" id="DAF86210.1"/>
    </source>
</evidence>
<dbReference type="EMBL" id="BK015941">
    <property type="protein sequence ID" value="DAF86210.1"/>
    <property type="molecule type" value="Genomic_DNA"/>
</dbReference>
<protein>
    <submittedName>
        <fullName evidence="1">Uncharacterized protein</fullName>
    </submittedName>
</protein>
<reference evidence="1" key="1">
    <citation type="journal article" date="2021" name="Proc. Natl. Acad. Sci. U.S.A.">
        <title>A Catalog of Tens of Thousands of Viruses from Human Metagenomes Reveals Hidden Associations with Chronic Diseases.</title>
        <authorList>
            <person name="Tisza M.J."/>
            <person name="Buck C.B."/>
        </authorList>
    </citation>
    <scope>NUCLEOTIDE SEQUENCE</scope>
    <source>
        <strain evidence="1">Ctx254</strain>
    </source>
</reference>
<name>A0A8S5TVH3_9CAUD</name>
<organism evidence="1">
    <name type="scientific">Siphoviridae sp. ctx254</name>
    <dbReference type="NCBI Taxonomy" id="2825737"/>
    <lineage>
        <taxon>Viruses</taxon>
        <taxon>Duplodnaviria</taxon>
        <taxon>Heunggongvirae</taxon>
        <taxon>Uroviricota</taxon>
        <taxon>Caudoviricetes</taxon>
    </lineage>
</organism>
<accession>A0A8S5TVH3</accession>
<sequence>MKSERPVLSQKNPYRIPKQRYYELKHFCLQYDDWKKALTLIDGWEISPDGMTGVIKGNPPESPTERQALARVYYSNCIDIVDRCIAKLDTVLGPYILEGVTKSLGYDKLQAKGCPCCRETYYMHYRYFFWLLSKERQ</sequence>
<proteinExistence type="predicted"/>